<evidence type="ECO:0000313" key="5">
    <source>
        <dbReference type="Proteomes" id="UP001596547"/>
    </source>
</evidence>
<gene>
    <name evidence="4" type="ORF">ACFQPE_20525</name>
</gene>
<evidence type="ECO:0000256" key="2">
    <source>
        <dbReference type="SAM" id="Phobius"/>
    </source>
</evidence>
<dbReference type="RefSeq" id="WP_276306839.1">
    <property type="nucleotide sequence ID" value="NZ_CP119994.1"/>
</dbReference>
<dbReference type="Pfam" id="PF24035">
    <property type="entry name" value="DUF7344"/>
    <property type="match status" value="1"/>
</dbReference>
<keyword evidence="2" id="KW-0812">Transmembrane</keyword>
<keyword evidence="2" id="KW-1133">Transmembrane helix</keyword>
<dbReference type="AlphaFoldDB" id="A0ABD6AF14"/>
<proteinExistence type="predicted"/>
<dbReference type="InterPro" id="IPR055768">
    <property type="entry name" value="DUF7344"/>
</dbReference>
<comment type="caution">
    <text evidence="4">The sequence shown here is derived from an EMBL/GenBank/DDBJ whole genome shotgun (WGS) entry which is preliminary data.</text>
</comment>
<evidence type="ECO:0000259" key="3">
    <source>
        <dbReference type="Pfam" id="PF24035"/>
    </source>
</evidence>
<reference evidence="4 5" key="1">
    <citation type="journal article" date="2019" name="Int. J. Syst. Evol. Microbiol.">
        <title>The Global Catalogue of Microorganisms (GCM) 10K type strain sequencing project: providing services to taxonomists for standard genome sequencing and annotation.</title>
        <authorList>
            <consortium name="The Broad Institute Genomics Platform"/>
            <consortium name="The Broad Institute Genome Sequencing Center for Infectious Disease"/>
            <person name="Wu L."/>
            <person name="Ma J."/>
        </authorList>
    </citation>
    <scope>NUCLEOTIDE SEQUENCE [LARGE SCALE GENOMIC DNA]</scope>
    <source>
        <strain evidence="4 5">PSR21</strain>
    </source>
</reference>
<name>A0ABD6AF14_9EURY</name>
<dbReference type="InterPro" id="IPR036388">
    <property type="entry name" value="WH-like_DNA-bd_sf"/>
</dbReference>
<keyword evidence="2" id="KW-0472">Membrane</keyword>
<feature type="domain" description="DUF7344" evidence="3">
    <location>
        <begin position="33"/>
        <end position="112"/>
    </location>
</feature>
<feature type="region of interest" description="Disordered" evidence="1">
    <location>
        <begin position="1"/>
        <end position="25"/>
    </location>
</feature>
<evidence type="ECO:0000256" key="1">
    <source>
        <dbReference type="SAM" id="MobiDB-lite"/>
    </source>
</evidence>
<dbReference type="Gene3D" id="1.10.10.10">
    <property type="entry name" value="Winged helix-like DNA-binding domain superfamily/Winged helix DNA-binding domain"/>
    <property type="match status" value="1"/>
</dbReference>
<accession>A0ABD6AF14</accession>
<keyword evidence="5" id="KW-1185">Reference proteome</keyword>
<sequence length="189" mass="21076">MDATAVTTGDDMATAENRTAESEVGPLPKDDLFHLLQNQRRRRVLRYLREEEGQVDMRDIAEHIAALENDVEVSALSSAQRKRVYVGLYQCHLPKLDEVGVIKYDQSRGFVERTALTEQLFPYLEVNEEDEDVGEEITALVLRYHGVATVLAVVLTLAAWATVIPAAGLWLATFVTVLFAAATLAVVYR</sequence>
<evidence type="ECO:0000313" key="4">
    <source>
        <dbReference type="EMBL" id="MFC7319158.1"/>
    </source>
</evidence>
<feature type="transmembrane region" description="Helical" evidence="2">
    <location>
        <begin position="169"/>
        <end position="188"/>
    </location>
</feature>
<dbReference type="EMBL" id="JBHTBF010000004">
    <property type="protein sequence ID" value="MFC7319158.1"/>
    <property type="molecule type" value="Genomic_DNA"/>
</dbReference>
<protein>
    <recommendedName>
        <fullName evidence="3">DUF7344 domain-containing protein</fullName>
    </recommendedName>
</protein>
<dbReference type="GeneID" id="79317979"/>
<feature type="transmembrane region" description="Helical" evidence="2">
    <location>
        <begin position="144"/>
        <end position="163"/>
    </location>
</feature>
<organism evidence="4 5">
    <name type="scientific">Halomarina halobia</name>
    <dbReference type="NCBI Taxonomy" id="3033386"/>
    <lineage>
        <taxon>Archaea</taxon>
        <taxon>Methanobacteriati</taxon>
        <taxon>Methanobacteriota</taxon>
        <taxon>Stenosarchaea group</taxon>
        <taxon>Halobacteria</taxon>
        <taxon>Halobacteriales</taxon>
        <taxon>Natronomonadaceae</taxon>
        <taxon>Halomarina</taxon>
    </lineage>
</organism>
<dbReference type="Proteomes" id="UP001596547">
    <property type="component" value="Unassembled WGS sequence"/>
</dbReference>